<evidence type="ECO:0000313" key="2">
    <source>
        <dbReference type="Proteomes" id="UP000006968"/>
    </source>
</evidence>
<protein>
    <submittedName>
        <fullName evidence="1">YJL147C</fullName>
    </submittedName>
</protein>
<dbReference type="EMBL" id="ALIE01000110">
    <property type="protein sequence ID" value="EJS43228.1"/>
    <property type="molecule type" value="Genomic_DNA"/>
</dbReference>
<proteinExistence type="predicted"/>
<sequence length="382" mass="44444">MRRAFSQLASRLLKGKDDELKSTLKYLTKGSMKSLGSLFSSPNLSEQESTLRHSNDSQKSLQNHHVENILRILNSNLPEVESKKQKVAIHYDVLFSHLRSIVTQAVDSKNIASKQLQTASPEELYDRLLLLQYMGKLTNVRQITEILLSKNFNKFDDVWEHKALFDQSQKVVISILLYYRTHNTLIRKEYESRWLSDYNDLQYPIRRLLWRCLTSNVSKENIQQTVSYYIRLLGGSWRNNDLILIYQSLYENSSILPELADLESANNNAASFTSNQTLLVRILRAVSRHLEEDPKLIKKWLIDIVKLSIQSNLMQESLTPPSASIMNQYKFIRSLDGSIQRIYRICKDRAIFEDLQNDLGDILKSINDEEHVLRTHFPLNLI</sequence>
<reference evidence="1 2" key="1">
    <citation type="journal article" date="2013" name="BMC Genomics">
        <title>High quality de novo sequencing and assembly of the Saccharomyces arboricolus genome.</title>
        <authorList>
            <person name="Liti G."/>
            <person name="Nguyen Ba A.N."/>
            <person name="Blythe M."/>
            <person name="Mueller C.A."/>
            <person name="Bergstroem A."/>
            <person name="Cubillos F.A."/>
            <person name="Dafhnis-Calas F."/>
            <person name="Khoshraftar S."/>
            <person name="Malla S."/>
            <person name="Mehta N."/>
            <person name="Siow C.C."/>
            <person name="Warringer J."/>
            <person name="Moses A.M."/>
            <person name="Louis E.J."/>
            <person name="Nieduszynski C.A."/>
        </authorList>
    </citation>
    <scope>NUCLEOTIDE SEQUENCE [LARGE SCALE GENOMIC DNA]</scope>
    <source>
        <strain evidence="2">H-6 / AS 2.3317 / CBS 10644</strain>
    </source>
</reference>
<gene>
    <name evidence="1" type="ORF">SU7_1720</name>
</gene>
<dbReference type="Proteomes" id="UP000006968">
    <property type="component" value="Chromosome X"/>
</dbReference>
<name>J8Q0T3_SACAR</name>
<comment type="caution">
    <text evidence="1">The sequence shown here is derived from an EMBL/GenBank/DDBJ whole genome shotgun (WGS) entry which is preliminary data.</text>
</comment>
<dbReference type="OrthoDB" id="4051837at2759"/>
<dbReference type="HOGENOM" id="CLU_061864_0_0_1"/>
<keyword evidence="2" id="KW-1185">Reference proteome</keyword>
<dbReference type="AlphaFoldDB" id="J8Q0T3"/>
<evidence type="ECO:0000313" key="1">
    <source>
        <dbReference type="EMBL" id="EJS43228.1"/>
    </source>
</evidence>
<accession>J8Q0T3</accession>
<organism evidence="1 2">
    <name type="scientific">Saccharomyces arboricola (strain H-6 / AS 2.3317 / CBS 10644)</name>
    <name type="common">Yeast</name>
    <dbReference type="NCBI Taxonomy" id="1160507"/>
    <lineage>
        <taxon>Eukaryota</taxon>
        <taxon>Fungi</taxon>
        <taxon>Dikarya</taxon>
        <taxon>Ascomycota</taxon>
        <taxon>Saccharomycotina</taxon>
        <taxon>Saccharomycetes</taxon>
        <taxon>Saccharomycetales</taxon>
        <taxon>Saccharomycetaceae</taxon>
        <taxon>Saccharomyces</taxon>
    </lineage>
</organism>